<evidence type="ECO:0000313" key="1">
    <source>
        <dbReference type="EMBL" id="GLB37679.1"/>
    </source>
</evidence>
<accession>A0A9P3PLL1</accession>
<name>A0A9P3PLL1_LYOSH</name>
<sequence length="545" mass="60143">MPTKGALGKAIETGVGIMTGQMKAPGEIRTITKEEIEIAENLHKKRFSAKGQPGTQALTENIKRMKAMRSSRVVDDEADAALQRAELHLLRTLNSFTPPCAIPVELLSRVFELGQIMELEELADSSAASENIPSVCQPFEVLVTHISSHFRNVALATCLLWSRITVTPGARDDGQIESYLERSSECGLGVRMDLRGVDTPDALTMTKTAVVFHHSHRYRRLVIDAVRESVSQPVIRRLCRIVTPILEHLSLSVDEVEASDAGDDKVLQGGAPVLAFVRLRGVALPLFLPPLENVTTLHLDQTAPLPILYSTFHDMLTTPSFLTNLSIYGDIIAGHTLWPGIAHPVSLPHLRGLRICGVGGTIYSGLLLGINAPALESLVLKDMKERDLDHFWAASLHRICFPRLRNLSVLDCDVSRDVFADLFRGFPSISAFTTAAYHMTTPTVLLLLAEPQQEGSGIPWPKLHTLTLLVNLHDAEHVVVDVARQRKASGYPLKKLRLGTTEPLASLPQYAWLKDNVALERFVDFDGWPRANADFDADPDDILFR</sequence>
<dbReference type="AlphaFoldDB" id="A0A9P3PLL1"/>
<keyword evidence="2" id="KW-1185">Reference proteome</keyword>
<comment type="caution">
    <text evidence="1">The sequence shown here is derived from an EMBL/GenBank/DDBJ whole genome shotgun (WGS) entry which is preliminary data.</text>
</comment>
<dbReference type="InterPro" id="IPR032675">
    <property type="entry name" value="LRR_dom_sf"/>
</dbReference>
<evidence type="ECO:0008006" key="3">
    <source>
        <dbReference type="Google" id="ProtNLM"/>
    </source>
</evidence>
<dbReference type="EMBL" id="BRPK01000004">
    <property type="protein sequence ID" value="GLB37679.1"/>
    <property type="molecule type" value="Genomic_DNA"/>
</dbReference>
<dbReference type="SUPFAM" id="SSF52047">
    <property type="entry name" value="RNI-like"/>
    <property type="match status" value="1"/>
</dbReference>
<gene>
    <name evidence="1" type="ORF">LshimejAT787_0407300</name>
</gene>
<dbReference type="Gene3D" id="3.80.10.10">
    <property type="entry name" value="Ribonuclease Inhibitor"/>
    <property type="match status" value="1"/>
</dbReference>
<organism evidence="1 2">
    <name type="scientific">Lyophyllum shimeji</name>
    <name type="common">Hon-shimeji</name>
    <name type="synonym">Tricholoma shimeji</name>
    <dbReference type="NCBI Taxonomy" id="47721"/>
    <lineage>
        <taxon>Eukaryota</taxon>
        <taxon>Fungi</taxon>
        <taxon>Dikarya</taxon>
        <taxon>Basidiomycota</taxon>
        <taxon>Agaricomycotina</taxon>
        <taxon>Agaricomycetes</taxon>
        <taxon>Agaricomycetidae</taxon>
        <taxon>Agaricales</taxon>
        <taxon>Tricholomatineae</taxon>
        <taxon>Lyophyllaceae</taxon>
        <taxon>Lyophyllum</taxon>
    </lineage>
</organism>
<dbReference type="OrthoDB" id="3244423at2759"/>
<dbReference type="Proteomes" id="UP001063166">
    <property type="component" value="Unassembled WGS sequence"/>
</dbReference>
<proteinExistence type="predicted"/>
<evidence type="ECO:0000313" key="2">
    <source>
        <dbReference type="Proteomes" id="UP001063166"/>
    </source>
</evidence>
<reference evidence="1" key="1">
    <citation type="submission" date="2022-07" db="EMBL/GenBank/DDBJ databases">
        <title>The genome of Lyophyllum shimeji provides insight into the initial evolution of ectomycorrhizal fungal genome.</title>
        <authorList>
            <person name="Kobayashi Y."/>
            <person name="Shibata T."/>
            <person name="Hirakawa H."/>
            <person name="Shigenobu S."/>
            <person name="Nishiyama T."/>
            <person name="Yamada A."/>
            <person name="Hasebe M."/>
            <person name="Kawaguchi M."/>
        </authorList>
    </citation>
    <scope>NUCLEOTIDE SEQUENCE</scope>
    <source>
        <strain evidence="1">AT787</strain>
    </source>
</reference>
<protein>
    <recommendedName>
        <fullName evidence="3">F-box domain-containing protein</fullName>
    </recommendedName>
</protein>